<dbReference type="PROSITE" id="PS01348">
    <property type="entry name" value="MRAY_2"/>
    <property type="match status" value="1"/>
</dbReference>
<keyword evidence="5 7" id="KW-1133">Transmembrane helix</keyword>
<organism evidence="8">
    <name type="scientific">marine metagenome</name>
    <dbReference type="NCBI Taxonomy" id="408172"/>
    <lineage>
        <taxon>unclassified sequences</taxon>
        <taxon>metagenomes</taxon>
        <taxon>ecological metagenomes</taxon>
    </lineage>
</organism>
<accession>A0A381PEV6</accession>
<feature type="transmembrane region" description="Helical" evidence="7">
    <location>
        <begin position="257"/>
        <end position="283"/>
    </location>
</feature>
<dbReference type="InterPro" id="IPR018480">
    <property type="entry name" value="PNAcMuramoyl-5peptid_Trfase_CS"/>
</dbReference>
<evidence type="ECO:0000313" key="8">
    <source>
        <dbReference type="EMBL" id="SUZ64013.1"/>
    </source>
</evidence>
<sequence length="379" mass="39746">VSRTLQHAFVLGAAAIVTYLSTFVVMKVAPKMGAVVDPDERRVHERPTMTGGGAAMFLGMLAALVLASRLSGFTQVFAGSSEALAVVVAATVMFAIGAIDDLHELSAPAKVAGQVLSGSLLAVLGVTLFYFRVPFGQLVVLSADWATLITVLLVVVVANSVNLIDGLDGLAAGTIAIAAGAFYLYSGELQNAGLISDTNLGPLLALVTLGVCLGFLPHNFHPARIFMGDGGALLLGLLMASATMTVGGRVVDQFSGQVYFFFAPIAIPFLILGVPLIDVALAIARRAYRREGIATADKDHLHHRLLRMGHGHRRTVLLLWAWTGLLSGVALVPTLTGSGDAILPFALAGMAVLLLLLLRPRTRLGPDNETEMQSASPHI</sequence>
<keyword evidence="4 7" id="KW-0812">Transmembrane</keyword>
<dbReference type="GO" id="GO:0016780">
    <property type="term" value="F:phosphotransferase activity, for other substituted phosphate groups"/>
    <property type="evidence" value="ECO:0007669"/>
    <property type="project" value="InterPro"/>
</dbReference>
<dbReference type="PANTHER" id="PTHR22926">
    <property type="entry name" value="PHOSPHO-N-ACETYLMURAMOYL-PENTAPEPTIDE-TRANSFERASE"/>
    <property type="match status" value="1"/>
</dbReference>
<dbReference type="PANTHER" id="PTHR22926:SF3">
    <property type="entry name" value="UNDECAPRENYL-PHOSPHATE ALPHA-N-ACETYLGLUCOSAMINYL 1-PHOSPHATE TRANSFERASE"/>
    <property type="match status" value="1"/>
</dbReference>
<evidence type="ECO:0000256" key="7">
    <source>
        <dbReference type="SAM" id="Phobius"/>
    </source>
</evidence>
<feature type="non-terminal residue" evidence="8">
    <location>
        <position position="1"/>
    </location>
</feature>
<reference evidence="8" key="1">
    <citation type="submission" date="2018-05" db="EMBL/GenBank/DDBJ databases">
        <authorList>
            <person name="Lanie J.A."/>
            <person name="Ng W.-L."/>
            <person name="Kazmierczak K.M."/>
            <person name="Andrzejewski T.M."/>
            <person name="Davidsen T.M."/>
            <person name="Wayne K.J."/>
            <person name="Tettelin H."/>
            <person name="Glass J.I."/>
            <person name="Rusch D."/>
            <person name="Podicherti R."/>
            <person name="Tsui H.-C.T."/>
            <person name="Winkler M.E."/>
        </authorList>
    </citation>
    <scope>NUCLEOTIDE SEQUENCE</scope>
</reference>
<feature type="transmembrane region" description="Helical" evidence="7">
    <location>
        <begin position="199"/>
        <end position="220"/>
    </location>
</feature>
<comment type="subcellular location">
    <subcellularLocation>
        <location evidence="1">Cell membrane</location>
        <topology evidence="1">Multi-pass membrane protein</topology>
    </subcellularLocation>
</comment>
<dbReference type="GO" id="GO:0005886">
    <property type="term" value="C:plasma membrane"/>
    <property type="evidence" value="ECO:0007669"/>
    <property type="project" value="UniProtKB-SubCell"/>
</dbReference>
<name>A0A381PEV6_9ZZZZ</name>
<evidence type="ECO:0008006" key="9">
    <source>
        <dbReference type="Google" id="ProtNLM"/>
    </source>
</evidence>
<evidence type="ECO:0000256" key="1">
    <source>
        <dbReference type="ARBA" id="ARBA00004651"/>
    </source>
</evidence>
<feature type="transmembrane region" description="Helical" evidence="7">
    <location>
        <begin position="6"/>
        <end position="29"/>
    </location>
</feature>
<dbReference type="CDD" id="cd06853">
    <property type="entry name" value="GT_WecA_like"/>
    <property type="match status" value="1"/>
</dbReference>
<evidence type="ECO:0000256" key="6">
    <source>
        <dbReference type="ARBA" id="ARBA00023136"/>
    </source>
</evidence>
<evidence type="ECO:0000256" key="2">
    <source>
        <dbReference type="ARBA" id="ARBA00022475"/>
    </source>
</evidence>
<keyword evidence="3" id="KW-0808">Transferase</keyword>
<dbReference type="EMBL" id="UINC01000928">
    <property type="protein sequence ID" value="SUZ64013.1"/>
    <property type="molecule type" value="Genomic_DNA"/>
</dbReference>
<gene>
    <name evidence="8" type="ORF">METZ01_LOCUS16867</name>
</gene>
<keyword evidence="2" id="KW-1003">Cell membrane</keyword>
<keyword evidence="6 7" id="KW-0472">Membrane</keyword>
<dbReference type="InterPro" id="IPR000715">
    <property type="entry name" value="Glycosyl_transferase_4"/>
</dbReference>
<feature type="transmembrane region" description="Helical" evidence="7">
    <location>
        <begin position="170"/>
        <end position="187"/>
    </location>
</feature>
<proteinExistence type="predicted"/>
<dbReference type="Pfam" id="PF00953">
    <property type="entry name" value="Glycos_transf_4"/>
    <property type="match status" value="1"/>
</dbReference>
<dbReference type="GO" id="GO:0071555">
    <property type="term" value="P:cell wall organization"/>
    <property type="evidence" value="ECO:0007669"/>
    <property type="project" value="TreeGrafter"/>
</dbReference>
<evidence type="ECO:0000256" key="3">
    <source>
        <dbReference type="ARBA" id="ARBA00022679"/>
    </source>
</evidence>
<evidence type="ECO:0000256" key="5">
    <source>
        <dbReference type="ARBA" id="ARBA00022989"/>
    </source>
</evidence>
<dbReference type="GO" id="GO:0044038">
    <property type="term" value="P:cell wall macromolecule biosynthetic process"/>
    <property type="evidence" value="ECO:0007669"/>
    <property type="project" value="TreeGrafter"/>
</dbReference>
<feature type="transmembrane region" description="Helical" evidence="7">
    <location>
        <begin position="137"/>
        <end position="158"/>
    </location>
</feature>
<dbReference type="AlphaFoldDB" id="A0A381PEV6"/>
<feature type="transmembrane region" description="Helical" evidence="7">
    <location>
        <begin position="111"/>
        <end position="131"/>
    </location>
</feature>
<evidence type="ECO:0000256" key="4">
    <source>
        <dbReference type="ARBA" id="ARBA00022692"/>
    </source>
</evidence>
<protein>
    <recommendedName>
        <fullName evidence="9">Undecaprenyl/decaprenyl-phosphate alpha-N-acetylglucosaminyl 1-phosphate transferase</fullName>
    </recommendedName>
</protein>
<feature type="transmembrane region" description="Helical" evidence="7">
    <location>
        <begin position="76"/>
        <end position="99"/>
    </location>
</feature>
<feature type="transmembrane region" description="Helical" evidence="7">
    <location>
        <begin position="316"/>
        <end position="335"/>
    </location>
</feature>
<feature type="transmembrane region" description="Helical" evidence="7">
    <location>
        <begin position="50"/>
        <end position="70"/>
    </location>
</feature>
<dbReference type="GO" id="GO:0009103">
    <property type="term" value="P:lipopolysaccharide biosynthetic process"/>
    <property type="evidence" value="ECO:0007669"/>
    <property type="project" value="TreeGrafter"/>
</dbReference>
<feature type="transmembrane region" description="Helical" evidence="7">
    <location>
        <begin position="341"/>
        <end position="358"/>
    </location>
</feature>